<proteinExistence type="inferred from homology"/>
<evidence type="ECO:0000313" key="7">
    <source>
        <dbReference type="Proteomes" id="UP000570361"/>
    </source>
</evidence>
<comment type="similarity">
    <text evidence="5">Belongs to the bacteriophage holin family. Cp-1 holin subfamily.</text>
</comment>
<evidence type="ECO:0000256" key="5">
    <source>
        <dbReference type="ARBA" id="ARBA00023600"/>
    </source>
</evidence>
<dbReference type="Proteomes" id="UP000570361">
    <property type="component" value="Unassembled WGS sequence"/>
</dbReference>
<name>A0A7W5FM82_9BACL</name>
<keyword evidence="3" id="KW-1133">Transmembrane helix</keyword>
<dbReference type="RefSeq" id="WP_183599280.1">
    <property type="nucleotide sequence ID" value="NZ_JACHXK010000003.1"/>
</dbReference>
<dbReference type="AlphaFoldDB" id="A0A7W5FM82"/>
<evidence type="ECO:0000256" key="4">
    <source>
        <dbReference type="ARBA" id="ARBA00023136"/>
    </source>
</evidence>
<dbReference type="GO" id="GO:0016020">
    <property type="term" value="C:membrane"/>
    <property type="evidence" value="ECO:0007669"/>
    <property type="project" value="UniProtKB-SubCell"/>
</dbReference>
<evidence type="ECO:0000313" key="6">
    <source>
        <dbReference type="EMBL" id="MBB3109828.1"/>
    </source>
</evidence>
<sequence length="131" mass="14139">MPNWLFCTVFAAGGVIESFAFGMWEESLTLLLVAMAVDYITGVTAAIRGKEGLNSTIGAWGLARKGLIFLVILLAHRIDIVLGTNNVAMSGTVYFYLANELISILENLGKAGVPIPPRLRGIINKLRDKSS</sequence>
<keyword evidence="2" id="KW-0812">Transmembrane</keyword>
<comment type="subcellular location">
    <subcellularLocation>
        <location evidence="1">Membrane</location>
        <topology evidence="1">Multi-pass membrane protein</topology>
    </subcellularLocation>
</comment>
<evidence type="ECO:0000256" key="1">
    <source>
        <dbReference type="ARBA" id="ARBA00004141"/>
    </source>
</evidence>
<dbReference type="NCBIfam" id="TIGR01593">
    <property type="entry name" value="holin_tox_secr"/>
    <property type="match status" value="1"/>
</dbReference>
<evidence type="ECO:0000256" key="3">
    <source>
        <dbReference type="ARBA" id="ARBA00022989"/>
    </source>
</evidence>
<keyword evidence="7" id="KW-1185">Reference proteome</keyword>
<accession>A0A7W5FM82</accession>
<organism evidence="6 7">
    <name type="scientific">Paenibacillus phyllosphaerae</name>
    <dbReference type="NCBI Taxonomy" id="274593"/>
    <lineage>
        <taxon>Bacteria</taxon>
        <taxon>Bacillati</taxon>
        <taxon>Bacillota</taxon>
        <taxon>Bacilli</taxon>
        <taxon>Bacillales</taxon>
        <taxon>Paenibacillaceae</taxon>
        <taxon>Paenibacillus</taxon>
    </lineage>
</organism>
<comment type="caution">
    <text evidence="6">The sequence shown here is derived from an EMBL/GenBank/DDBJ whole genome shotgun (WGS) entry which is preliminary data.</text>
</comment>
<protein>
    <submittedName>
        <fullName evidence="6">Toxin secretion/phage lysis holin</fullName>
    </submittedName>
</protein>
<dbReference type="InterPro" id="IPR006480">
    <property type="entry name" value="Phage_holin_4_1"/>
</dbReference>
<gene>
    <name evidence="6" type="ORF">FHS18_001891</name>
</gene>
<dbReference type="EMBL" id="JACHXK010000003">
    <property type="protein sequence ID" value="MBB3109828.1"/>
    <property type="molecule type" value="Genomic_DNA"/>
</dbReference>
<keyword evidence="4" id="KW-0472">Membrane</keyword>
<dbReference type="Pfam" id="PF05105">
    <property type="entry name" value="Phage_holin_4_1"/>
    <property type="match status" value="1"/>
</dbReference>
<evidence type="ECO:0000256" key="2">
    <source>
        <dbReference type="ARBA" id="ARBA00022692"/>
    </source>
</evidence>
<reference evidence="6 7" key="1">
    <citation type="submission" date="2020-08" db="EMBL/GenBank/DDBJ databases">
        <title>Genomic Encyclopedia of Type Strains, Phase III (KMG-III): the genomes of soil and plant-associated and newly described type strains.</title>
        <authorList>
            <person name="Whitman W."/>
        </authorList>
    </citation>
    <scope>NUCLEOTIDE SEQUENCE [LARGE SCALE GENOMIC DNA]</scope>
    <source>
        <strain evidence="6 7">CECT 5862</strain>
    </source>
</reference>